<dbReference type="PANTHER" id="PTHR16199:SF4">
    <property type="entry name" value="CONDENSIN-2 COMPLEX SUBUNIT G2"/>
    <property type="match status" value="1"/>
</dbReference>
<dbReference type="OrthoDB" id="6428479at2759"/>
<dbReference type="AlphaFoldDB" id="A0A8X6QYB2"/>
<dbReference type="PANTHER" id="PTHR16199">
    <property type="entry name" value="CONDENSIN-2 COMPLEX SUBUNIT G2"/>
    <property type="match status" value="1"/>
</dbReference>
<dbReference type="GO" id="GO:0000070">
    <property type="term" value="P:mitotic sister chromatid segregation"/>
    <property type="evidence" value="ECO:0007669"/>
    <property type="project" value="TreeGrafter"/>
</dbReference>
<dbReference type="GO" id="GO:0005634">
    <property type="term" value="C:nucleus"/>
    <property type="evidence" value="ECO:0007669"/>
    <property type="project" value="TreeGrafter"/>
</dbReference>
<organism evidence="1 2">
    <name type="scientific">Nephila pilipes</name>
    <name type="common">Giant wood spider</name>
    <name type="synonym">Nephila maculata</name>
    <dbReference type="NCBI Taxonomy" id="299642"/>
    <lineage>
        <taxon>Eukaryota</taxon>
        <taxon>Metazoa</taxon>
        <taxon>Ecdysozoa</taxon>
        <taxon>Arthropoda</taxon>
        <taxon>Chelicerata</taxon>
        <taxon>Arachnida</taxon>
        <taxon>Araneae</taxon>
        <taxon>Araneomorphae</taxon>
        <taxon>Entelegynae</taxon>
        <taxon>Araneoidea</taxon>
        <taxon>Nephilidae</taxon>
        <taxon>Nephila</taxon>
    </lineage>
</organism>
<evidence type="ECO:0000313" key="1">
    <source>
        <dbReference type="EMBL" id="GFU56264.1"/>
    </source>
</evidence>
<keyword evidence="2" id="KW-1185">Reference proteome</keyword>
<dbReference type="EMBL" id="BMAW01039545">
    <property type="protein sequence ID" value="GFU56264.1"/>
    <property type="molecule type" value="Genomic_DNA"/>
</dbReference>
<dbReference type="GO" id="GO:0000796">
    <property type="term" value="C:condensin complex"/>
    <property type="evidence" value="ECO:0007669"/>
    <property type="project" value="TreeGrafter"/>
</dbReference>
<sequence length="357" mass="40892">MIFAFVASSVELDKRTYASDSYARLVWFAMETKGEPTTRCRFTTGCDQIEKHNVFKKGMMEEDMALLAEAFIKLDLGRILSIAAQDEYKESPFLLKELLSNINGDIIDTMWKELDEILSEGLSFLFNCRTKGSPDEMREPVIVKNCVQLFPYIRACIELASIFLKLDLPLSPGLLHTIGFLNRVMPEIPPDLVTFKDCIADICEELSANTNFRGDKKLITYNVIIYLIKQTLMHKRENDVQRLYAMRSVLPKLIHMREVDSNEVLSLYKQCAKSPLYLSMPEGRKVISSFQIKGIKQVSTTDSALKSVHEGESFSDLTKEVQTRIDLGFPAEMVDNYVRRMVAIKRMYDWIPSEDDS</sequence>
<accession>A0A8X6QYB2</accession>
<proteinExistence type="predicted"/>
<evidence type="ECO:0000313" key="2">
    <source>
        <dbReference type="Proteomes" id="UP000887013"/>
    </source>
</evidence>
<name>A0A8X6QYB2_NEPPI</name>
<gene>
    <name evidence="1" type="primary">Ncapg2</name>
    <name evidence="1" type="ORF">NPIL_206831</name>
</gene>
<dbReference type="Proteomes" id="UP000887013">
    <property type="component" value="Unassembled WGS sequence"/>
</dbReference>
<comment type="caution">
    <text evidence="1">The sequence shown here is derived from an EMBL/GenBank/DDBJ whole genome shotgun (WGS) entry which is preliminary data.</text>
</comment>
<protein>
    <submittedName>
        <fullName evidence="1">Condensin-2 complex subunit G2</fullName>
    </submittedName>
</protein>
<reference evidence="1" key="1">
    <citation type="submission" date="2020-08" db="EMBL/GenBank/DDBJ databases">
        <title>Multicomponent nature underlies the extraordinary mechanical properties of spider dragline silk.</title>
        <authorList>
            <person name="Kono N."/>
            <person name="Nakamura H."/>
            <person name="Mori M."/>
            <person name="Yoshida Y."/>
            <person name="Ohtoshi R."/>
            <person name="Malay A.D."/>
            <person name="Moran D.A.P."/>
            <person name="Tomita M."/>
            <person name="Numata K."/>
            <person name="Arakawa K."/>
        </authorList>
    </citation>
    <scope>NUCLEOTIDE SEQUENCE</scope>
</reference>